<accession>A0ABR8S6Y4</accession>
<evidence type="ECO:0000313" key="6">
    <source>
        <dbReference type="Proteomes" id="UP000648352"/>
    </source>
</evidence>
<evidence type="ECO:0000256" key="1">
    <source>
        <dbReference type="ARBA" id="ARBA00022553"/>
    </source>
</evidence>
<dbReference type="EMBL" id="JACSQP010000015">
    <property type="protein sequence ID" value="MBD7958844.1"/>
    <property type="molecule type" value="Genomic_DNA"/>
</dbReference>
<keyword evidence="1 3" id="KW-0597">Phosphoprotein</keyword>
<evidence type="ECO:0000259" key="4">
    <source>
        <dbReference type="PROSITE" id="PS50110"/>
    </source>
</evidence>
<dbReference type="PANTHER" id="PTHR43214">
    <property type="entry name" value="TWO-COMPONENT RESPONSE REGULATOR"/>
    <property type="match status" value="1"/>
</dbReference>
<dbReference type="InterPro" id="IPR058245">
    <property type="entry name" value="NreC/VraR/RcsB-like_REC"/>
</dbReference>
<dbReference type="InterPro" id="IPR011006">
    <property type="entry name" value="CheY-like_superfamily"/>
</dbReference>
<dbReference type="SUPFAM" id="SSF46894">
    <property type="entry name" value="C-terminal effector domain of the bipartite response regulators"/>
    <property type="match status" value="1"/>
</dbReference>
<evidence type="ECO:0000313" key="5">
    <source>
        <dbReference type="EMBL" id="MBD7958844.1"/>
    </source>
</evidence>
<feature type="modified residue" description="4-aspartylphosphate" evidence="3">
    <location>
        <position position="60"/>
    </location>
</feature>
<sequence length="226" mass="24160">MRSRASRIRVLIADDNRAVRRGLRLQLDAVPDITVIGEVSNGIDAVTVARSERADVVLMDLQMTGLSGIDATRALVGHASENQVSVIIMTSFARDGYVADALDAGAVGYLLKSHDSAQVVDAIYAASRGDAVVSARVTASMLREFVRRGKPRVARDASAMLTVAERRVVATLSSGITSNEDIALHLHLSVHTVRSQLQSALKKSGTADRTQLALWGVRNDLSSEAT</sequence>
<keyword evidence="6" id="KW-1185">Reference proteome</keyword>
<evidence type="ECO:0000256" key="2">
    <source>
        <dbReference type="ARBA" id="ARBA00023125"/>
    </source>
</evidence>
<feature type="domain" description="Response regulatory" evidence="4">
    <location>
        <begin position="9"/>
        <end position="127"/>
    </location>
</feature>
<dbReference type="InterPro" id="IPR039420">
    <property type="entry name" value="WalR-like"/>
</dbReference>
<name>A0ABR8S6Y4_9MICO</name>
<dbReference type="Pfam" id="PF00072">
    <property type="entry name" value="Response_reg"/>
    <property type="match status" value="1"/>
</dbReference>
<keyword evidence="2" id="KW-0238">DNA-binding</keyword>
<dbReference type="InterPro" id="IPR016032">
    <property type="entry name" value="Sig_transdc_resp-reg_C-effctor"/>
</dbReference>
<gene>
    <name evidence="5" type="ORF">H9651_14490</name>
</gene>
<dbReference type="SMART" id="SM00421">
    <property type="entry name" value="HTH_LUXR"/>
    <property type="match status" value="1"/>
</dbReference>
<reference evidence="5 6" key="1">
    <citation type="submission" date="2020-08" db="EMBL/GenBank/DDBJ databases">
        <title>A Genomic Blueprint of the Chicken Gut Microbiome.</title>
        <authorList>
            <person name="Gilroy R."/>
            <person name="Ravi A."/>
            <person name="Getino M."/>
            <person name="Pursley I."/>
            <person name="Horton D.L."/>
            <person name="Alikhan N.-F."/>
            <person name="Baker D."/>
            <person name="Gharbi K."/>
            <person name="Hall N."/>
            <person name="Watson M."/>
            <person name="Adriaenssens E.M."/>
            <person name="Foster-Nyarko E."/>
            <person name="Jarju S."/>
            <person name="Secka A."/>
            <person name="Antonio M."/>
            <person name="Oren A."/>
            <person name="Chaudhuri R."/>
            <person name="La Ragione R.M."/>
            <person name="Hildebrand F."/>
            <person name="Pallen M.J."/>
        </authorList>
    </citation>
    <scope>NUCLEOTIDE SEQUENCE [LARGE SCALE GENOMIC DNA]</scope>
    <source>
        <strain evidence="5 6">Sa4CUA7</strain>
    </source>
</reference>
<dbReference type="Proteomes" id="UP000648352">
    <property type="component" value="Unassembled WGS sequence"/>
</dbReference>
<organism evidence="5 6">
    <name type="scientific">Microbacterium pullorum</name>
    <dbReference type="NCBI Taxonomy" id="2762236"/>
    <lineage>
        <taxon>Bacteria</taxon>
        <taxon>Bacillati</taxon>
        <taxon>Actinomycetota</taxon>
        <taxon>Actinomycetes</taxon>
        <taxon>Micrococcales</taxon>
        <taxon>Microbacteriaceae</taxon>
        <taxon>Microbacterium</taxon>
    </lineage>
</organism>
<evidence type="ECO:0000256" key="3">
    <source>
        <dbReference type="PROSITE-ProRule" id="PRU00169"/>
    </source>
</evidence>
<comment type="caution">
    <text evidence="5">The sequence shown here is derived from an EMBL/GenBank/DDBJ whole genome shotgun (WGS) entry which is preliminary data.</text>
</comment>
<dbReference type="CDD" id="cd17535">
    <property type="entry name" value="REC_NarL-like"/>
    <property type="match status" value="1"/>
</dbReference>
<dbReference type="PROSITE" id="PS50110">
    <property type="entry name" value="RESPONSE_REGULATORY"/>
    <property type="match status" value="1"/>
</dbReference>
<dbReference type="SUPFAM" id="SSF52172">
    <property type="entry name" value="CheY-like"/>
    <property type="match status" value="1"/>
</dbReference>
<dbReference type="InterPro" id="IPR000792">
    <property type="entry name" value="Tscrpt_reg_LuxR_C"/>
</dbReference>
<dbReference type="Gene3D" id="3.40.50.2300">
    <property type="match status" value="1"/>
</dbReference>
<proteinExistence type="predicted"/>
<protein>
    <submittedName>
        <fullName evidence="5">Response regulator transcription factor</fullName>
    </submittedName>
</protein>
<dbReference type="SMART" id="SM00448">
    <property type="entry name" value="REC"/>
    <property type="match status" value="1"/>
</dbReference>
<dbReference type="InterPro" id="IPR001789">
    <property type="entry name" value="Sig_transdc_resp-reg_receiver"/>
</dbReference>